<feature type="compositionally biased region" description="Low complexity" evidence="1">
    <location>
        <begin position="694"/>
        <end position="703"/>
    </location>
</feature>
<keyword evidence="3" id="KW-1185">Reference proteome</keyword>
<dbReference type="OrthoDB" id="5386674at2759"/>
<feature type="compositionally biased region" description="Basic and acidic residues" evidence="1">
    <location>
        <begin position="599"/>
        <end position="613"/>
    </location>
</feature>
<dbReference type="Proteomes" id="UP000191672">
    <property type="component" value="Unassembled WGS sequence"/>
</dbReference>
<feature type="compositionally biased region" description="Basic and acidic residues" evidence="1">
    <location>
        <begin position="43"/>
        <end position="53"/>
    </location>
</feature>
<feature type="compositionally biased region" description="Polar residues" evidence="1">
    <location>
        <begin position="54"/>
        <end position="74"/>
    </location>
</feature>
<feature type="compositionally biased region" description="Polar residues" evidence="1">
    <location>
        <begin position="521"/>
        <end position="531"/>
    </location>
</feature>
<reference evidence="3" key="1">
    <citation type="journal article" date="2017" name="Nat. Microbiol.">
        <title>Global analysis of biosynthetic gene clusters reveals vast potential of secondary metabolite production in Penicillium species.</title>
        <authorList>
            <person name="Nielsen J.C."/>
            <person name="Grijseels S."/>
            <person name="Prigent S."/>
            <person name="Ji B."/>
            <person name="Dainat J."/>
            <person name="Nielsen K.F."/>
            <person name="Frisvad J.C."/>
            <person name="Workman M."/>
            <person name="Nielsen J."/>
        </authorList>
    </citation>
    <scope>NUCLEOTIDE SEQUENCE [LARGE SCALE GENOMIC DNA]</scope>
    <source>
        <strain evidence="3">IBT 31811</strain>
    </source>
</reference>
<name>A0A1V6Q1D6_9EURO</name>
<proteinExistence type="predicted"/>
<evidence type="ECO:0000313" key="3">
    <source>
        <dbReference type="Proteomes" id="UP000191672"/>
    </source>
</evidence>
<feature type="region of interest" description="Disordered" evidence="1">
    <location>
        <begin position="304"/>
        <end position="343"/>
    </location>
</feature>
<feature type="compositionally biased region" description="Polar residues" evidence="1">
    <location>
        <begin position="560"/>
        <end position="570"/>
    </location>
</feature>
<feature type="region of interest" description="Disordered" evidence="1">
    <location>
        <begin position="167"/>
        <end position="214"/>
    </location>
</feature>
<protein>
    <submittedName>
        <fullName evidence="2">Uncharacterized protein</fullName>
    </submittedName>
</protein>
<comment type="caution">
    <text evidence="2">The sequence shown here is derived from an EMBL/GenBank/DDBJ whole genome shotgun (WGS) entry which is preliminary data.</text>
</comment>
<feature type="compositionally biased region" description="Polar residues" evidence="1">
    <location>
        <begin position="656"/>
        <end position="665"/>
    </location>
</feature>
<feature type="compositionally biased region" description="Low complexity" evidence="1">
    <location>
        <begin position="80"/>
        <end position="96"/>
    </location>
</feature>
<evidence type="ECO:0000313" key="2">
    <source>
        <dbReference type="EMBL" id="OQD83054.1"/>
    </source>
</evidence>
<dbReference type="EMBL" id="MDYN01000018">
    <property type="protein sequence ID" value="OQD83054.1"/>
    <property type="molecule type" value="Genomic_DNA"/>
</dbReference>
<feature type="compositionally biased region" description="Basic and acidic residues" evidence="1">
    <location>
        <begin position="532"/>
        <end position="541"/>
    </location>
</feature>
<feature type="compositionally biased region" description="Low complexity" evidence="1">
    <location>
        <begin position="194"/>
        <end position="211"/>
    </location>
</feature>
<dbReference type="STRING" id="416450.A0A1V6Q1D6"/>
<feature type="region of interest" description="Disordered" evidence="1">
    <location>
        <begin position="447"/>
        <end position="481"/>
    </location>
</feature>
<feature type="compositionally biased region" description="Polar residues" evidence="1">
    <location>
        <begin position="631"/>
        <end position="643"/>
    </location>
</feature>
<feature type="compositionally biased region" description="Polar residues" evidence="1">
    <location>
        <begin position="812"/>
        <end position="828"/>
    </location>
</feature>
<sequence length="869" mass="96302">MLEQPRRSRRSSITEHLNRVFNKSQEKRYSSYGDIVPPAVRREAFGHEKRASEHSWNTRSLNDDTGPSSTSYCSMHSRLPSTGTPGSSPSVAPVGAPEDDTPTQPMTPLAISKSNDGDKICKSPTWDTSKKEKRVTKRLEAERKELEKRLQALEEAQLNVDHGIYDRNSRRLTKKQPVSTSSRSSSANRERYRSSSFSSLFRRSRSNSNASDTDFKCADASQLRTDTNPPSLPLTLPERFGTAITRELASKHGTSLNLSAHQQKQNQQNPMNSANSMQRRLALHSAAKSDDLRESWKMAEAWKTKNDENVPNPLMPEQTQGNVSGLPKSPHGAQGSENTIPRDLDREQFSAVLKHDRKSAPVKDHSLERLNQNDRSTRVVSMPISKTSTQADLHQHASPVLKVSTARQLQAIPPPETIESVSSSSAASTVASNHPLNLMHANSTGNLVKPVRLDPNTHTQPKIYKSSPLALNPATTDDMAQRNSRIPKAPTMSDLHANASQQARYPLQPLQRDDARGRSRLPTSSGTSQQSRFKENFHEGPESSEPPQIPTKSKRRSQDSWRQSTASIDNGSPHASKDGPAPFKVAVVQSPFHTGNSSSDEKSHTSSDKENKRTSKNLSDGNSVPARSPRRSSYNSNDTLGNQEKQRGPGGFISGHNRTPSYTSSHDGHSNYDTADEDAADSPGLHRDPLNRVETQPEATTETTPKDLPASRPPQHGSQLSDQPDTPPLKNGPMSSLKGRSQKNKPPRIPQTIAKIFVICCRCKYWQDMPSDVYARLACPERLGTEFKLGRSRSKKHNVLIPNHSNNRRHSGSQTFGNLSISRGSRTTPDLRPAPLSPHKVTCCWCGHNMSRSCCEGWTTIVEMRERHH</sequence>
<gene>
    <name evidence="2" type="ORF">PENANT_c018G05351</name>
</gene>
<organism evidence="2 3">
    <name type="scientific">Penicillium antarcticum</name>
    <dbReference type="NCBI Taxonomy" id="416450"/>
    <lineage>
        <taxon>Eukaryota</taxon>
        <taxon>Fungi</taxon>
        <taxon>Dikarya</taxon>
        <taxon>Ascomycota</taxon>
        <taxon>Pezizomycotina</taxon>
        <taxon>Eurotiomycetes</taxon>
        <taxon>Eurotiomycetidae</taxon>
        <taxon>Eurotiales</taxon>
        <taxon>Aspergillaceae</taxon>
        <taxon>Penicillium</taxon>
    </lineage>
</organism>
<feature type="region of interest" description="Disordered" evidence="1">
    <location>
        <begin position="43"/>
        <end position="133"/>
    </location>
</feature>
<feature type="region of interest" description="Disordered" evidence="1">
    <location>
        <begin position="502"/>
        <end position="748"/>
    </location>
</feature>
<dbReference type="AlphaFoldDB" id="A0A1V6Q1D6"/>
<accession>A0A1V6Q1D6</accession>
<feature type="region of interest" description="Disordered" evidence="1">
    <location>
        <begin position="801"/>
        <end position="832"/>
    </location>
</feature>
<evidence type="ECO:0000256" key="1">
    <source>
        <dbReference type="SAM" id="MobiDB-lite"/>
    </source>
</evidence>